<dbReference type="OrthoDB" id="2384430at2759"/>
<dbReference type="InterPro" id="IPR011990">
    <property type="entry name" value="TPR-like_helical_dom_sf"/>
</dbReference>
<dbReference type="AlphaFoldDB" id="A0A8H4ESZ8"/>
<dbReference type="Proteomes" id="UP000439903">
    <property type="component" value="Unassembled WGS sequence"/>
</dbReference>
<reference evidence="1 2" key="1">
    <citation type="journal article" date="2019" name="Environ. Microbiol.">
        <title>At the nexus of three kingdoms: the genome of the mycorrhizal fungus Gigaspora margarita provides insights into plant, endobacterial and fungal interactions.</title>
        <authorList>
            <person name="Venice F."/>
            <person name="Ghignone S."/>
            <person name="Salvioli di Fossalunga A."/>
            <person name="Amselem J."/>
            <person name="Novero M."/>
            <person name="Xianan X."/>
            <person name="Sedzielewska Toro K."/>
            <person name="Morin E."/>
            <person name="Lipzen A."/>
            <person name="Grigoriev I.V."/>
            <person name="Henrissat B."/>
            <person name="Martin F.M."/>
            <person name="Bonfante P."/>
        </authorList>
    </citation>
    <scope>NUCLEOTIDE SEQUENCE [LARGE SCALE GENOMIC DNA]</scope>
    <source>
        <strain evidence="1 2">BEG34</strain>
    </source>
</reference>
<name>A0A8H4ESZ8_GIGMA</name>
<comment type="caution">
    <text evidence="1">The sequence shown here is derived from an EMBL/GenBank/DDBJ whole genome shotgun (WGS) entry which is preliminary data.</text>
</comment>
<dbReference type="EMBL" id="WTPW01000090">
    <property type="protein sequence ID" value="KAF0549492.1"/>
    <property type="molecule type" value="Genomic_DNA"/>
</dbReference>
<protein>
    <submittedName>
        <fullName evidence="1">Sel1 repeat domain-containing protein</fullName>
    </submittedName>
</protein>
<gene>
    <name evidence="1" type="ORF">F8M41_025222</name>
</gene>
<dbReference type="SUPFAM" id="SSF81901">
    <property type="entry name" value="HCP-like"/>
    <property type="match status" value="1"/>
</dbReference>
<keyword evidence="2" id="KW-1185">Reference proteome</keyword>
<sequence length="255" mass="29514">MNARALNKKEALADLKSDSNKACKQYLKCVKEEKAIVELNINLIKDKCSKTEDLESFKDSYPKNYGMRPAKEICSNKGRLVDKNKAFNYHQKAADMENINRMYSIRYCNTNGFGTEEDKHKEFEHYKKSTNAGSANRTSMKDANKKEIIAFGLDVNSIEDKYIKIKDFRGLDDNYYQSLNINIQTNSTKLVLKDKIENDFVSEDQIKKISLEKDASDCLKIYVSNRIAIRYKISNNKNRNKNKEKKDMVSSSRMC</sequence>
<proteinExistence type="predicted"/>
<evidence type="ECO:0000313" key="1">
    <source>
        <dbReference type="EMBL" id="KAF0549492.1"/>
    </source>
</evidence>
<accession>A0A8H4ESZ8</accession>
<organism evidence="1 2">
    <name type="scientific">Gigaspora margarita</name>
    <dbReference type="NCBI Taxonomy" id="4874"/>
    <lineage>
        <taxon>Eukaryota</taxon>
        <taxon>Fungi</taxon>
        <taxon>Fungi incertae sedis</taxon>
        <taxon>Mucoromycota</taxon>
        <taxon>Glomeromycotina</taxon>
        <taxon>Glomeromycetes</taxon>
        <taxon>Diversisporales</taxon>
        <taxon>Gigasporaceae</taxon>
        <taxon>Gigaspora</taxon>
    </lineage>
</organism>
<evidence type="ECO:0000313" key="2">
    <source>
        <dbReference type="Proteomes" id="UP000439903"/>
    </source>
</evidence>
<dbReference type="Gene3D" id="1.25.40.10">
    <property type="entry name" value="Tetratricopeptide repeat domain"/>
    <property type="match status" value="1"/>
</dbReference>